<dbReference type="RefSeq" id="XP_045549617.1">
    <property type="nucleotide sequence ID" value="XM_045693661.1"/>
</dbReference>
<dbReference type="Pfam" id="PF07686">
    <property type="entry name" value="V-set"/>
    <property type="match status" value="2"/>
</dbReference>
<sequence>MEHWLKNTLLILTACYFDCRGEEAVDQQSGHVTVLEGGLVKLSCNYTITSSPSPDLFWYIQLTRNSPQYVLRRDHYSEGSNSDEFKKRFDSRLNFTSSSVPLTIQRLQLSDSAVYYCALRSTVTTSDSVTVQQHRVQGCSDNVTSFIADMGPWLRNLLILAAFCYECRGEDSVIQPPGDVIATEGGQVTLDCQFDAVNTNDLNLFWYKHEVNGFPKFMLGRFSFGSTNATGYEERFDAHLDKDSKSVPLTIQRLQLSDSAVYYCALRPTVTTGYTTPLQKL</sequence>
<dbReference type="InterPro" id="IPR013783">
    <property type="entry name" value="Ig-like_fold"/>
</dbReference>
<dbReference type="Proteomes" id="UP001652741">
    <property type="component" value="Chromosome ssa14"/>
</dbReference>
<feature type="domain" description="Ig-like" evidence="7">
    <location>
        <begin position="171"/>
        <end position="275"/>
    </location>
</feature>
<dbReference type="Gene3D" id="2.60.40.10">
    <property type="entry name" value="Immunoglobulins"/>
    <property type="match status" value="2"/>
</dbReference>
<dbReference type="InterPro" id="IPR003599">
    <property type="entry name" value="Ig_sub"/>
</dbReference>
<dbReference type="InterPro" id="IPR007110">
    <property type="entry name" value="Ig-like_dom"/>
</dbReference>
<name>A0ABM3CST8_SALSA</name>
<evidence type="ECO:0000256" key="4">
    <source>
        <dbReference type="ARBA" id="ARBA00023319"/>
    </source>
</evidence>
<keyword evidence="1 6" id="KW-0732">Signal</keyword>
<evidence type="ECO:0000313" key="8">
    <source>
        <dbReference type="Proteomes" id="UP001652741"/>
    </source>
</evidence>
<evidence type="ECO:0000256" key="3">
    <source>
        <dbReference type="ARBA" id="ARBA00023170"/>
    </source>
</evidence>
<keyword evidence="3" id="KW-0675">Receptor</keyword>
<keyword evidence="8" id="KW-1185">Reference proteome</keyword>
<dbReference type="PROSITE" id="PS50835">
    <property type="entry name" value="IG_LIKE"/>
    <property type="match status" value="2"/>
</dbReference>
<evidence type="ECO:0000256" key="6">
    <source>
        <dbReference type="SAM" id="SignalP"/>
    </source>
</evidence>
<keyword evidence="2" id="KW-1064">Adaptive immunity</keyword>
<dbReference type="InterPro" id="IPR013106">
    <property type="entry name" value="Ig_V-set"/>
</dbReference>
<dbReference type="SUPFAM" id="SSF48726">
    <property type="entry name" value="Immunoglobulin"/>
    <property type="match status" value="2"/>
</dbReference>
<dbReference type="PANTHER" id="PTHR19367:SF18">
    <property type="entry name" value="T CELL RECEPTOR ALPHA VARIABLE 16"/>
    <property type="match status" value="1"/>
</dbReference>
<keyword evidence="5" id="KW-1279">T cell receptor</keyword>
<evidence type="ECO:0000313" key="9">
    <source>
        <dbReference type="RefSeq" id="XP_045549617.1"/>
    </source>
</evidence>
<accession>A0ABM3CST8</accession>
<feature type="domain" description="Ig-like" evidence="7">
    <location>
        <begin position="23"/>
        <end position="130"/>
    </location>
</feature>
<dbReference type="PANTHER" id="PTHR19367">
    <property type="entry name" value="T-CELL RECEPTOR ALPHA CHAIN V REGION"/>
    <property type="match status" value="1"/>
</dbReference>
<evidence type="ECO:0000259" key="7">
    <source>
        <dbReference type="PROSITE" id="PS50835"/>
    </source>
</evidence>
<keyword evidence="4" id="KW-0393">Immunoglobulin domain</keyword>
<dbReference type="GeneID" id="123726577"/>
<evidence type="ECO:0000256" key="5">
    <source>
        <dbReference type="ARBA" id="ARBA00043266"/>
    </source>
</evidence>
<protein>
    <recommendedName>
        <fullName evidence="7">Ig-like domain-containing protein</fullName>
    </recommendedName>
</protein>
<evidence type="ECO:0000256" key="1">
    <source>
        <dbReference type="ARBA" id="ARBA00022729"/>
    </source>
</evidence>
<feature type="chain" id="PRO_5045861022" description="Ig-like domain-containing protein" evidence="6">
    <location>
        <begin position="22"/>
        <end position="281"/>
    </location>
</feature>
<dbReference type="SMART" id="SM00406">
    <property type="entry name" value="IGv"/>
    <property type="match status" value="2"/>
</dbReference>
<proteinExistence type="predicted"/>
<feature type="signal peptide" evidence="6">
    <location>
        <begin position="1"/>
        <end position="21"/>
    </location>
</feature>
<evidence type="ECO:0000256" key="2">
    <source>
        <dbReference type="ARBA" id="ARBA00023130"/>
    </source>
</evidence>
<dbReference type="InterPro" id="IPR036179">
    <property type="entry name" value="Ig-like_dom_sf"/>
</dbReference>
<gene>
    <name evidence="9" type="primary">LOC123726577</name>
</gene>
<organism evidence="8 9">
    <name type="scientific">Salmo salar</name>
    <name type="common">Atlantic salmon</name>
    <dbReference type="NCBI Taxonomy" id="8030"/>
    <lineage>
        <taxon>Eukaryota</taxon>
        <taxon>Metazoa</taxon>
        <taxon>Chordata</taxon>
        <taxon>Craniata</taxon>
        <taxon>Vertebrata</taxon>
        <taxon>Euteleostomi</taxon>
        <taxon>Actinopterygii</taxon>
        <taxon>Neopterygii</taxon>
        <taxon>Teleostei</taxon>
        <taxon>Protacanthopterygii</taxon>
        <taxon>Salmoniformes</taxon>
        <taxon>Salmonidae</taxon>
        <taxon>Salmoninae</taxon>
        <taxon>Salmo</taxon>
    </lineage>
</organism>
<dbReference type="InterPro" id="IPR051287">
    <property type="entry name" value="TCR_variable_region"/>
</dbReference>
<dbReference type="SMART" id="SM00409">
    <property type="entry name" value="IG"/>
    <property type="match status" value="2"/>
</dbReference>
<reference evidence="9" key="1">
    <citation type="submission" date="2025-08" db="UniProtKB">
        <authorList>
            <consortium name="RefSeq"/>
        </authorList>
    </citation>
    <scope>IDENTIFICATION</scope>
</reference>
<keyword evidence="5" id="KW-0391">Immunity</keyword>